<comment type="caution">
    <text evidence="1">The sequence shown here is derived from an EMBL/GenBank/DDBJ whole genome shotgun (WGS) entry which is preliminary data.</text>
</comment>
<proteinExistence type="predicted"/>
<gene>
    <name evidence="1" type="ORF">GPECTOR_33g590</name>
</gene>
<dbReference type="AlphaFoldDB" id="A0A150GD18"/>
<dbReference type="SUPFAM" id="SSF56112">
    <property type="entry name" value="Protein kinase-like (PK-like)"/>
    <property type="match status" value="1"/>
</dbReference>
<organism evidence="1 2">
    <name type="scientific">Gonium pectorale</name>
    <name type="common">Green alga</name>
    <dbReference type="NCBI Taxonomy" id="33097"/>
    <lineage>
        <taxon>Eukaryota</taxon>
        <taxon>Viridiplantae</taxon>
        <taxon>Chlorophyta</taxon>
        <taxon>core chlorophytes</taxon>
        <taxon>Chlorophyceae</taxon>
        <taxon>CS clade</taxon>
        <taxon>Chlamydomonadales</taxon>
        <taxon>Volvocaceae</taxon>
        <taxon>Gonium</taxon>
    </lineage>
</organism>
<keyword evidence="2" id="KW-1185">Reference proteome</keyword>
<evidence type="ECO:0008006" key="3">
    <source>
        <dbReference type="Google" id="ProtNLM"/>
    </source>
</evidence>
<accession>A0A150GD18</accession>
<reference evidence="2" key="1">
    <citation type="journal article" date="2016" name="Nat. Commun.">
        <title>The Gonium pectorale genome demonstrates co-option of cell cycle regulation during the evolution of multicellularity.</title>
        <authorList>
            <person name="Hanschen E.R."/>
            <person name="Marriage T.N."/>
            <person name="Ferris P.J."/>
            <person name="Hamaji T."/>
            <person name="Toyoda A."/>
            <person name="Fujiyama A."/>
            <person name="Neme R."/>
            <person name="Noguchi H."/>
            <person name="Minakuchi Y."/>
            <person name="Suzuki M."/>
            <person name="Kawai-Toyooka H."/>
            <person name="Smith D.R."/>
            <person name="Sparks H."/>
            <person name="Anderson J."/>
            <person name="Bakaric R."/>
            <person name="Luria V."/>
            <person name="Karger A."/>
            <person name="Kirschner M.W."/>
            <person name="Durand P.M."/>
            <person name="Michod R.E."/>
            <person name="Nozaki H."/>
            <person name="Olson B.J."/>
        </authorList>
    </citation>
    <scope>NUCLEOTIDE SEQUENCE [LARGE SCALE GENOMIC DNA]</scope>
    <source>
        <strain evidence="2">NIES-2863</strain>
    </source>
</reference>
<evidence type="ECO:0000313" key="1">
    <source>
        <dbReference type="EMBL" id="KXZ47708.1"/>
    </source>
</evidence>
<dbReference type="Proteomes" id="UP000075714">
    <property type="component" value="Unassembled WGS sequence"/>
</dbReference>
<dbReference type="Gene3D" id="1.10.510.10">
    <property type="entry name" value="Transferase(Phosphotransferase) domain 1"/>
    <property type="match status" value="1"/>
</dbReference>
<evidence type="ECO:0000313" key="2">
    <source>
        <dbReference type="Proteomes" id="UP000075714"/>
    </source>
</evidence>
<protein>
    <recommendedName>
        <fullName evidence="3">Protein kinase domain-containing protein</fullName>
    </recommendedName>
</protein>
<name>A0A150GD18_GONPE</name>
<dbReference type="EMBL" id="LSYV01000034">
    <property type="protein sequence ID" value="KXZ47708.1"/>
    <property type="molecule type" value="Genomic_DNA"/>
</dbReference>
<sequence length="189" mass="20039">MGRPASALTSCSRIRTPGFLLPDLQPENYLPHGPGGRGVLIGADAADLCPADEARVYPLDRPVPPTRYTPPEMRHPHLQAAEAAAAADGSGAGPEQGPVRAQVQVDAELVRLRGHFSDVWALGASIRELLRRAALRAETHGLVRVAELLADGEGRPAGLLHIVADWCLEEDCMQRPSAAQVCQALGGEP</sequence>
<dbReference type="InterPro" id="IPR011009">
    <property type="entry name" value="Kinase-like_dom_sf"/>
</dbReference>